<reference evidence="13" key="2">
    <citation type="submission" date="2017-04" db="EMBL/GenBank/DDBJ databases">
        <title>Complete Genome Sequences of Twelve Strains of a Stable Defined Moderately Diverse Mouse Microbiota 2 (sDMDMm2).</title>
        <authorList>
            <person name="Uchimura Y."/>
            <person name="Wyss M."/>
            <person name="Brugiroux S."/>
            <person name="Limenitakis J.P."/>
            <person name="Stecher B."/>
            <person name="McCoy K.D."/>
            <person name="Macpherson A.J."/>
        </authorList>
    </citation>
    <scope>NUCLEOTIDE SEQUENCE</scope>
    <source>
        <strain evidence="13">I48</strain>
    </source>
</reference>
<organism evidence="13 15">
    <name type="scientific">Bacteroides caecimuris</name>
    <dbReference type="NCBI Taxonomy" id="1796613"/>
    <lineage>
        <taxon>Bacteria</taxon>
        <taxon>Pseudomonadati</taxon>
        <taxon>Bacteroidota</taxon>
        <taxon>Bacteroidia</taxon>
        <taxon>Bacteroidales</taxon>
        <taxon>Bacteroidaceae</taxon>
        <taxon>Bacteroides</taxon>
    </lineage>
</organism>
<keyword evidence="10" id="KW-0732">Signal</keyword>
<evidence type="ECO:0000256" key="7">
    <source>
        <dbReference type="ARBA" id="ARBA00023237"/>
    </source>
</evidence>
<dbReference type="Gene3D" id="2.40.170.20">
    <property type="entry name" value="TonB-dependent receptor, beta-barrel domain"/>
    <property type="match status" value="1"/>
</dbReference>
<keyword evidence="14" id="KW-0675">Receptor</keyword>
<feature type="signal peptide" evidence="10">
    <location>
        <begin position="1"/>
        <end position="22"/>
    </location>
</feature>
<proteinExistence type="inferred from homology"/>
<evidence type="ECO:0000313" key="16">
    <source>
        <dbReference type="Proteomes" id="UP000309566"/>
    </source>
</evidence>
<evidence type="ECO:0000256" key="8">
    <source>
        <dbReference type="PROSITE-ProRule" id="PRU01360"/>
    </source>
</evidence>
<dbReference type="GO" id="GO:0009279">
    <property type="term" value="C:cell outer membrane"/>
    <property type="evidence" value="ECO:0007669"/>
    <property type="project" value="UniProtKB-SubCell"/>
</dbReference>
<evidence type="ECO:0000256" key="9">
    <source>
        <dbReference type="RuleBase" id="RU003357"/>
    </source>
</evidence>
<gene>
    <name evidence="13" type="ORF">A4V03_18765</name>
    <name evidence="14" type="ORF">E5353_01875</name>
</gene>
<dbReference type="InterPro" id="IPR000531">
    <property type="entry name" value="Beta-barrel_TonB"/>
</dbReference>
<evidence type="ECO:0000313" key="13">
    <source>
        <dbReference type="EMBL" id="ANU59356.1"/>
    </source>
</evidence>
<keyword evidence="15" id="KW-1185">Reference proteome</keyword>
<evidence type="ECO:0000256" key="2">
    <source>
        <dbReference type="ARBA" id="ARBA00022448"/>
    </source>
</evidence>
<dbReference type="Pfam" id="PF13715">
    <property type="entry name" value="CarbopepD_reg_2"/>
    <property type="match status" value="1"/>
</dbReference>
<dbReference type="STRING" id="1796613.A4V03_18765"/>
<keyword evidence="3 8" id="KW-1134">Transmembrane beta strand</keyword>
<dbReference type="InterPro" id="IPR008969">
    <property type="entry name" value="CarboxyPept-like_regulatory"/>
</dbReference>
<reference evidence="14 16" key="3">
    <citation type="submission" date="2019-04" db="EMBL/GenBank/DDBJ databases">
        <title>Microbes associate with the intestines of laboratory mice.</title>
        <authorList>
            <person name="Navarre W."/>
            <person name="Wong E."/>
            <person name="Huang K."/>
            <person name="Tropini C."/>
            <person name="Ng K."/>
            <person name="Yu B."/>
        </authorList>
    </citation>
    <scope>NUCLEOTIDE SEQUENCE [LARGE SCALE GENOMIC DNA]</scope>
    <source>
        <strain evidence="14 16">NM63_1-25</strain>
    </source>
</reference>
<dbReference type="OrthoDB" id="9768177at2"/>
<accession>A0A4S2DFB2</accession>
<dbReference type="Proteomes" id="UP000309566">
    <property type="component" value="Unassembled WGS sequence"/>
</dbReference>
<dbReference type="NCBIfam" id="TIGR04057">
    <property type="entry name" value="SusC_RagA_signa"/>
    <property type="match status" value="1"/>
</dbReference>
<feature type="domain" description="TonB-dependent receptor plug" evidence="12">
    <location>
        <begin position="133"/>
        <end position="240"/>
    </location>
</feature>
<evidence type="ECO:0000313" key="15">
    <source>
        <dbReference type="Proteomes" id="UP000092631"/>
    </source>
</evidence>
<dbReference type="SUPFAM" id="SSF49464">
    <property type="entry name" value="Carboxypeptidase regulatory domain-like"/>
    <property type="match status" value="1"/>
</dbReference>
<keyword evidence="2 8" id="KW-0813">Transport</keyword>
<dbReference type="GeneID" id="82189177"/>
<dbReference type="InterPro" id="IPR023996">
    <property type="entry name" value="TonB-dep_OMP_SusC/RagA"/>
</dbReference>
<dbReference type="Pfam" id="PF07715">
    <property type="entry name" value="Plug"/>
    <property type="match status" value="1"/>
</dbReference>
<dbReference type="RefSeq" id="WP_024987451.1">
    <property type="nucleotide sequence ID" value="NZ_CAPDLJ010000016.1"/>
</dbReference>
<dbReference type="InterPro" id="IPR036942">
    <property type="entry name" value="Beta-barrel_TonB_sf"/>
</dbReference>
<evidence type="ECO:0000256" key="6">
    <source>
        <dbReference type="ARBA" id="ARBA00023136"/>
    </source>
</evidence>
<dbReference type="Pfam" id="PF00593">
    <property type="entry name" value="TonB_dep_Rec_b-barrel"/>
    <property type="match status" value="1"/>
</dbReference>
<evidence type="ECO:0000256" key="5">
    <source>
        <dbReference type="ARBA" id="ARBA00023077"/>
    </source>
</evidence>
<dbReference type="FunFam" id="2.60.40.1120:FF:000003">
    <property type="entry name" value="Outer membrane protein Omp121"/>
    <property type="match status" value="1"/>
</dbReference>
<dbReference type="EMBL" id="SRYX01000004">
    <property type="protein sequence ID" value="TGY40686.1"/>
    <property type="molecule type" value="Genomic_DNA"/>
</dbReference>
<keyword evidence="5 9" id="KW-0798">TonB box</keyword>
<keyword evidence="4 8" id="KW-0812">Transmembrane</keyword>
<comment type="subcellular location">
    <subcellularLocation>
        <location evidence="1 8">Cell outer membrane</location>
        <topology evidence="1 8">Multi-pass membrane protein</topology>
    </subcellularLocation>
</comment>
<dbReference type="Gene3D" id="2.60.40.1120">
    <property type="entry name" value="Carboxypeptidase-like, regulatory domain"/>
    <property type="match status" value="1"/>
</dbReference>
<feature type="chain" id="PRO_5041526122" evidence="10">
    <location>
        <begin position="23"/>
        <end position="1045"/>
    </location>
</feature>
<evidence type="ECO:0000259" key="11">
    <source>
        <dbReference type="Pfam" id="PF00593"/>
    </source>
</evidence>
<evidence type="ECO:0000256" key="3">
    <source>
        <dbReference type="ARBA" id="ARBA00022452"/>
    </source>
</evidence>
<dbReference type="PROSITE" id="PS52016">
    <property type="entry name" value="TONB_DEPENDENT_REC_3"/>
    <property type="match status" value="1"/>
</dbReference>
<dbReference type="KEGG" id="bcae:A4V03_18765"/>
<feature type="domain" description="TonB-dependent receptor-like beta-barrel" evidence="11">
    <location>
        <begin position="430"/>
        <end position="1000"/>
    </location>
</feature>
<dbReference type="SUPFAM" id="SSF56935">
    <property type="entry name" value="Porins"/>
    <property type="match status" value="1"/>
</dbReference>
<keyword evidence="6 8" id="KW-0472">Membrane</keyword>
<sequence>MTCRKYKLLFFSLAIASLFILAPDINAGQASILNTSQTKNTLVKGTVKDVSGEPLIGVSVSVKGKSGIGTITDINGNFSIQCDANDALVFSYIGYATLEFPVNGKSSLSISMKEDTKVLDEVIVVGYGTTTRKSAVGAVDQVKADMIENRPVANMTQALQGAAPNVIIQQRNHNPNDNKTNFNIRGISTLNDNSPLFVIDGLVADGESFNKLNPMDIENISILKDAGTAAIYGSRSSNGVVVVTTKKGKKNQRPVVRLSGMIGWENPDILFSPVAGYQNATLRNLAETNAGNAPKYTPDQIRDLAAHQNEESWFFDQIMRTAMQQNYNLSVSGGSEHSTYMISMGYYDQESNYVGNDSFGVQRYNFRTSLSTELGRFKLTGILAYARNNSVSTTGGSLEVDAARTPTYYYYKMKSADGRYLLNDILSEFNPLGQLEAGGRNKYRNNYINTNVSAEMKIIDGLKLKGVFGADIMNDTRFTRNHAVAYYSSEEATEPRPIKKENNKTSNWNSNAYLINTQLLLDYNKTFGKHTVNGLVGLTNESYTQSSNEIEKKYVDPDLGIATDETTSEPGNITGKTSVDDSNRTSITSFFGRAGYSYADRYYAEFSFRYDGASKFHKDYRWGFFPSVSLGWRPTEESFMEFYKEKIGDLKLRASYGILGSQAIGTYDRFTVYDVYDNSYAYNNKTVSGAGFKLGLENLTWEKTQTFNIGVDASFLQNSLTVTFDYFHKRTNDILMKPLISSVFGTEMPMANIGKMQNQGWDLSVNYRLKTGAFTHNFNFNLGDSWNKVLEFPGDEQITQVEELSRIIRVGVPLNSYYGYKMAGFFQSYDEIEASAIPVGAKVQPGDIKFVDRNDDGIIDSKDKFILGNAFPRYTFGFTYGLNWKGIDFSMFWQGVGKRDMMLRGELIEPYHANYSYTIYKHQLDFWTPTNTEARWPRLAAPGSDSNRNNYGNGNGSDLFLLDGKYLRLKNLTIGYTLPKEWTKHLGMQKARLYINGQNLLTFSNNSFIDPESSEFDSKMSTSGANSGRSYPTLRYFGFGVDIEF</sequence>
<name>A0A1C7H5W3_9BACE</name>
<evidence type="ECO:0000256" key="10">
    <source>
        <dbReference type="SAM" id="SignalP"/>
    </source>
</evidence>
<evidence type="ECO:0000313" key="14">
    <source>
        <dbReference type="EMBL" id="TGY40686.1"/>
    </source>
</evidence>
<dbReference type="Gene3D" id="2.170.130.10">
    <property type="entry name" value="TonB-dependent receptor, plug domain"/>
    <property type="match status" value="1"/>
</dbReference>
<dbReference type="InterPro" id="IPR023997">
    <property type="entry name" value="TonB-dep_OMP_SusC/RagA_CS"/>
</dbReference>
<evidence type="ECO:0000256" key="1">
    <source>
        <dbReference type="ARBA" id="ARBA00004571"/>
    </source>
</evidence>
<dbReference type="AlphaFoldDB" id="A0A1C7H5W3"/>
<dbReference type="NCBIfam" id="TIGR04056">
    <property type="entry name" value="OMP_RagA_SusC"/>
    <property type="match status" value="1"/>
</dbReference>
<dbReference type="EMBL" id="CP015401">
    <property type="protein sequence ID" value="ANU59356.1"/>
    <property type="molecule type" value="Genomic_DNA"/>
</dbReference>
<protein>
    <submittedName>
        <fullName evidence="13">SusC/RagA family TonB-linked outer membrane protein</fullName>
    </submittedName>
    <submittedName>
        <fullName evidence="14">TonB-dependent receptor</fullName>
    </submittedName>
</protein>
<keyword evidence="7 8" id="KW-0998">Cell outer membrane</keyword>
<dbReference type="Proteomes" id="UP000092631">
    <property type="component" value="Chromosome"/>
</dbReference>
<comment type="similarity">
    <text evidence="8 9">Belongs to the TonB-dependent receptor family.</text>
</comment>
<evidence type="ECO:0000259" key="12">
    <source>
        <dbReference type="Pfam" id="PF07715"/>
    </source>
</evidence>
<evidence type="ECO:0000256" key="4">
    <source>
        <dbReference type="ARBA" id="ARBA00022692"/>
    </source>
</evidence>
<reference evidence="15" key="1">
    <citation type="submission" date="2016-04" db="EMBL/GenBank/DDBJ databases">
        <title>Complete Genome Sequences of Twelve Strains of a Stable Defined Moderately Diverse Mouse Microbiota 2 (sDMDMm2).</title>
        <authorList>
            <person name="Uchimura Y."/>
            <person name="Wyss M."/>
            <person name="Brugiroux S."/>
            <person name="Limenitakis J.P."/>
            <person name="Stecher B."/>
            <person name="McCoy K.D."/>
            <person name="Macpherson A.J."/>
        </authorList>
    </citation>
    <scope>NUCLEOTIDE SEQUENCE [LARGE SCALE GENOMIC DNA]</scope>
    <source>
        <strain evidence="15">I48</strain>
    </source>
</reference>
<dbReference type="InterPro" id="IPR012910">
    <property type="entry name" value="Plug_dom"/>
</dbReference>
<dbReference type="InterPro" id="IPR037066">
    <property type="entry name" value="Plug_dom_sf"/>
</dbReference>
<accession>A0A1C7H5W3</accession>
<dbReference type="InterPro" id="IPR039426">
    <property type="entry name" value="TonB-dep_rcpt-like"/>
</dbReference>